<protein>
    <submittedName>
        <fullName evidence="2">Uncharacterized protein</fullName>
    </submittedName>
</protein>
<dbReference type="RefSeq" id="WP_183276653.1">
    <property type="nucleotide sequence ID" value="NZ_BLZR01000001.1"/>
</dbReference>
<comment type="caution">
    <text evidence="2">The sequence shown here is derived from an EMBL/GenBank/DDBJ whole genome shotgun (WGS) entry which is preliminary data.</text>
</comment>
<evidence type="ECO:0000313" key="3">
    <source>
        <dbReference type="Proteomes" id="UP000580568"/>
    </source>
</evidence>
<dbReference type="EMBL" id="BLZR01000001">
    <property type="protein sequence ID" value="GFP75125.1"/>
    <property type="molecule type" value="Genomic_DNA"/>
</dbReference>
<sequence length="165" mass="18560">MNIKRKKILITLTAIISIVIISSFLIVKSMVSRFNKLLDPVTLININWSASLPNTKEATVLSDKTGGFHGDGVKLTKLNYTKDHLDEINKNFNFSSFDSLALDKFKPLAKSIDDKKAINEITDLIVNDNTTLRYKLIEEGASYLLILMSTKSSDTLTLYCLEDRI</sequence>
<keyword evidence="3" id="KW-1185">Reference proteome</keyword>
<name>A0A6V8SF86_9CLOT</name>
<dbReference type="Proteomes" id="UP000580568">
    <property type="component" value="Unassembled WGS sequence"/>
</dbReference>
<keyword evidence="1" id="KW-0472">Membrane</keyword>
<keyword evidence="1" id="KW-0812">Transmembrane</keyword>
<evidence type="ECO:0000256" key="1">
    <source>
        <dbReference type="SAM" id="Phobius"/>
    </source>
</evidence>
<proteinExistence type="predicted"/>
<evidence type="ECO:0000313" key="2">
    <source>
        <dbReference type="EMBL" id="GFP75125.1"/>
    </source>
</evidence>
<reference evidence="2 3" key="1">
    <citation type="submission" date="2020-07" db="EMBL/GenBank/DDBJ databases">
        <title>A new beta-1,3-glucan-decomposing anaerobic bacterium isolated from anoxic soil subjected to biological soil disinfestation.</title>
        <authorList>
            <person name="Ueki A."/>
            <person name="Tonouchi A."/>
        </authorList>
    </citation>
    <scope>NUCLEOTIDE SEQUENCE [LARGE SCALE GENOMIC DNA]</scope>
    <source>
        <strain evidence="2 3">TW1</strain>
    </source>
</reference>
<feature type="transmembrane region" description="Helical" evidence="1">
    <location>
        <begin position="7"/>
        <end position="27"/>
    </location>
</feature>
<keyword evidence="1" id="KW-1133">Transmembrane helix</keyword>
<dbReference type="AlphaFoldDB" id="A0A6V8SF86"/>
<accession>A0A6V8SF86</accession>
<organism evidence="2 3">
    <name type="scientific">Clostridium fungisolvens</name>
    <dbReference type="NCBI Taxonomy" id="1604897"/>
    <lineage>
        <taxon>Bacteria</taxon>
        <taxon>Bacillati</taxon>
        <taxon>Bacillota</taxon>
        <taxon>Clostridia</taxon>
        <taxon>Eubacteriales</taxon>
        <taxon>Clostridiaceae</taxon>
        <taxon>Clostridium</taxon>
    </lineage>
</organism>
<gene>
    <name evidence="2" type="ORF">bsdtw1_01196</name>
</gene>